<evidence type="ECO:0000313" key="2">
    <source>
        <dbReference type="EMBL" id="TWW73997.1"/>
    </source>
</evidence>
<name>A0A5C6P761_9TELE</name>
<feature type="compositionally biased region" description="Polar residues" evidence="1">
    <location>
        <begin position="170"/>
        <end position="192"/>
    </location>
</feature>
<reference evidence="2 3" key="1">
    <citation type="submission" date="2019-04" db="EMBL/GenBank/DDBJ databases">
        <title>Chromosome genome assembly for Takifugu flavidus.</title>
        <authorList>
            <person name="Xiao S."/>
        </authorList>
    </citation>
    <scope>NUCLEOTIDE SEQUENCE [LARGE SCALE GENOMIC DNA]</scope>
    <source>
        <strain evidence="2">HTHZ2018</strain>
        <tissue evidence="2">Muscle</tissue>
    </source>
</reference>
<feature type="region of interest" description="Disordered" evidence="1">
    <location>
        <begin position="145"/>
        <end position="350"/>
    </location>
</feature>
<dbReference type="Proteomes" id="UP000324091">
    <property type="component" value="Chromosome 15"/>
</dbReference>
<sequence>MDAREDFTLLVQALTRLMLAHHKRMVLPQKPEDPVPSFLAEVEAYLIRMVQPFCPSEEMNLWAHYNAKNWTRATIETLKDHYLRVQAGAIEMMRPLLVVDWDRAFLVAARRARQHTPHIKEEALEAARVDLEKIMWPSFPIEAGNREIRKDTRGVQGKPQTAQDKAARGGTSSTTSWQMTDCGTTENPQDTDQPGGMVKESGAMGSGTPPTRPTMEEKGEGVQDQGGNPGGASYIPLSPEITIEHNTHKTPRLEALDDRETQTMGSAILRSKRDMEEEEEEDDEGEEEEGNKEDQNPRPVDSFPGAKFSHAVQLLKNGTPPSPQGTLICPNYNSLEDYTTGIGNGSLQVS</sequence>
<evidence type="ECO:0000313" key="3">
    <source>
        <dbReference type="Proteomes" id="UP000324091"/>
    </source>
</evidence>
<keyword evidence="3" id="KW-1185">Reference proteome</keyword>
<dbReference type="AlphaFoldDB" id="A0A5C6P761"/>
<comment type="caution">
    <text evidence="2">The sequence shown here is derived from an EMBL/GenBank/DDBJ whole genome shotgun (WGS) entry which is preliminary data.</text>
</comment>
<evidence type="ECO:0000256" key="1">
    <source>
        <dbReference type="SAM" id="MobiDB-lite"/>
    </source>
</evidence>
<feature type="compositionally biased region" description="Acidic residues" evidence="1">
    <location>
        <begin position="276"/>
        <end position="291"/>
    </location>
</feature>
<accession>A0A5C6P761</accession>
<dbReference type="EMBL" id="RHFK02000007">
    <property type="protein sequence ID" value="TWW73997.1"/>
    <property type="molecule type" value="Genomic_DNA"/>
</dbReference>
<feature type="compositionally biased region" description="Basic and acidic residues" evidence="1">
    <location>
        <begin position="242"/>
        <end position="261"/>
    </location>
</feature>
<protein>
    <submittedName>
        <fullName evidence="2">Uncharacterized protein</fullName>
    </submittedName>
</protein>
<proteinExistence type="predicted"/>
<gene>
    <name evidence="2" type="ORF">D4764_15G0013930</name>
</gene>
<organism evidence="2 3">
    <name type="scientific">Takifugu flavidus</name>
    <name type="common">sansaifugu</name>
    <dbReference type="NCBI Taxonomy" id="433684"/>
    <lineage>
        <taxon>Eukaryota</taxon>
        <taxon>Metazoa</taxon>
        <taxon>Chordata</taxon>
        <taxon>Craniata</taxon>
        <taxon>Vertebrata</taxon>
        <taxon>Euteleostomi</taxon>
        <taxon>Actinopterygii</taxon>
        <taxon>Neopterygii</taxon>
        <taxon>Teleostei</taxon>
        <taxon>Neoteleostei</taxon>
        <taxon>Acanthomorphata</taxon>
        <taxon>Eupercaria</taxon>
        <taxon>Tetraodontiformes</taxon>
        <taxon>Tetradontoidea</taxon>
        <taxon>Tetraodontidae</taxon>
        <taxon>Takifugu</taxon>
    </lineage>
</organism>